<protein>
    <submittedName>
        <fullName evidence="2">HNH endonuclease domain-containing protein</fullName>
    </submittedName>
</protein>
<dbReference type="EMBL" id="CPXJ01000072">
    <property type="protein sequence ID" value="CNE57737.1"/>
    <property type="molecule type" value="Genomic_DNA"/>
</dbReference>
<dbReference type="KEGG" id="yet:CH48_3359"/>
<reference evidence="2 6" key="2">
    <citation type="submission" date="2015-03" db="EMBL/GenBank/DDBJ databases">
        <authorList>
            <person name="Murphy D."/>
        </authorList>
    </citation>
    <scope>NUCLEOTIDE SEQUENCE [LARGE SCALE GENOMIC DNA]</scope>
    <source>
        <strain evidence="2 6">IP26249</strain>
    </source>
</reference>
<dbReference type="PANTHER" id="PTHR34319:SF7">
    <property type="entry name" value="HNH ENDONUCLEASE DOMAIN-CONTAINING PROTEIN"/>
    <property type="match status" value="1"/>
</dbReference>
<keyword evidence="2" id="KW-0540">Nuclease</keyword>
<gene>
    <name evidence="2" type="ORF">ERS137941_03762</name>
    <name evidence="3" type="ORF">ERS137959_04151</name>
    <name evidence="4" type="ORF">I6I39_20330</name>
</gene>
<evidence type="ECO:0000313" key="3">
    <source>
        <dbReference type="EMBL" id="CNE57737.1"/>
    </source>
</evidence>
<organism evidence="2 6">
    <name type="scientific">Yersinia enterocolitica</name>
    <dbReference type="NCBI Taxonomy" id="630"/>
    <lineage>
        <taxon>Bacteria</taxon>
        <taxon>Pseudomonadati</taxon>
        <taxon>Pseudomonadota</taxon>
        <taxon>Gammaproteobacteria</taxon>
        <taxon>Enterobacterales</taxon>
        <taxon>Yersiniaceae</taxon>
        <taxon>Yersinia</taxon>
    </lineage>
</organism>
<dbReference type="OMA" id="KAFGPIN"/>
<keyword evidence="5" id="KW-1185">Reference proteome</keyword>
<accession>A0A0E1NK86</accession>
<proteinExistence type="predicted"/>
<dbReference type="GO" id="GO:0004519">
    <property type="term" value="F:endonuclease activity"/>
    <property type="evidence" value="ECO:0007669"/>
    <property type="project" value="UniProtKB-KW"/>
</dbReference>
<dbReference type="GeneID" id="31409450"/>
<dbReference type="InterPro" id="IPR058406">
    <property type="entry name" value="DUF8093"/>
</dbReference>
<dbReference type="Pfam" id="PF26362">
    <property type="entry name" value="DUF8093"/>
    <property type="match status" value="1"/>
</dbReference>
<evidence type="ECO:0000313" key="4">
    <source>
        <dbReference type="EMBL" id="QQU47177.1"/>
    </source>
</evidence>
<feature type="domain" description="DUF8093" evidence="1">
    <location>
        <begin position="9"/>
        <end position="146"/>
    </location>
</feature>
<evidence type="ECO:0000313" key="2">
    <source>
        <dbReference type="EMBL" id="CFQ74091.1"/>
    </source>
</evidence>
<dbReference type="InterPro" id="IPR052947">
    <property type="entry name" value="T6SS_Hcp1_domain"/>
</dbReference>
<evidence type="ECO:0000313" key="5">
    <source>
        <dbReference type="Proteomes" id="UP000041601"/>
    </source>
</evidence>
<dbReference type="Proteomes" id="UP000041601">
    <property type="component" value="Unassembled WGS sequence"/>
</dbReference>
<evidence type="ECO:0000259" key="1">
    <source>
        <dbReference type="Pfam" id="PF26362"/>
    </source>
</evidence>
<keyword evidence="2" id="KW-0378">Hydrolase</keyword>
<dbReference type="AlphaFoldDB" id="A0A0E1NK86"/>
<dbReference type="Proteomes" id="UP000048841">
    <property type="component" value="Unassembled WGS sequence"/>
</dbReference>
<sequence length="355" mass="39432">MSLSLPGNDLYCLSRDNLPPEEYERIISAYAAWSRICREYEFDDRNNNGRYIINMRESRAASHLRPSRGVREKDKLEKMVFSGDIVMLSDIHGPARLFYIDDDGKLICTDSLGFRFDGAKKIIAEYNNSVSRTDYQRSGGKPRPTQVQRLVRASEPDLPAQQAFRTINTKAAGRLLAAGGVYNGNIEGYTKTAQDLGDDASKGFEQVLNKQTAGAAIVASSVLLGMKSARSVNILDETEKLQKSLKGAERAAKFAKNWPEGELSTAVHKFAGTSPIVTTTDKGKRIYTNPETGVQVVEDISGKYFRIYDPSIVGRRAYLDLEGNIPNNKALESGKLTGRNQSEYNEITHFKIKGE</sequence>
<evidence type="ECO:0000313" key="6">
    <source>
        <dbReference type="Proteomes" id="UP000048841"/>
    </source>
</evidence>
<evidence type="ECO:0000313" key="7">
    <source>
        <dbReference type="Proteomes" id="UP000595309"/>
    </source>
</evidence>
<dbReference type="EMBL" id="CP068146">
    <property type="protein sequence ID" value="QQU47177.1"/>
    <property type="molecule type" value="Genomic_DNA"/>
</dbReference>
<dbReference type="Proteomes" id="UP000595309">
    <property type="component" value="Chromosome"/>
</dbReference>
<dbReference type="PATRIC" id="fig|630.129.peg.1719"/>
<reference evidence="3 5" key="1">
    <citation type="submission" date="2015-03" db="EMBL/GenBank/DDBJ databases">
        <authorList>
            <consortium name="Pathogen Informatics"/>
            <person name="Murphy D."/>
        </authorList>
    </citation>
    <scope>NUCLEOTIDE SEQUENCE [LARGE SCALE GENOMIC DNA]</scope>
    <source>
        <strain evidence="3 5">IP05342</strain>
    </source>
</reference>
<reference evidence="4 7" key="3">
    <citation type="submission" date="2021-01" db="EMBL/GenBank/DDBJ databases">
        <title>FDA dAtabase for Regulatory Grade micrObial Sequences (FDA-ARGOS): Supporting development and validation of Infectious Disease Dx tests.</title>
        <authorList>
            <person name="Blissenbach B."/>
            <person name="Krut O."/>
            <person name="Tallon L."/>
            <person name="Sadzewicz L."/>
            <person name="Zhao X."/>
            <person name="Boylan J."/>
            <person name="Ott S."/>
            <person name="Bowen H."/>
            <person name="Vavikolanu K."/>
            <person name="Mehta A."/>
            <person name="Aluvathingal J."/>
            <person name="Nadendla S."/>
            <person name="Yan Y."/>
            <person name="Sichtig H."/>
        </authorList>
    </citation>
    <scope>NUCLEOTIDE SEQUENCE [LARGE SCALE GENOMIC DNA]</scope>
    <source>
        <strain evidence="4 7">FDAARGOS_1082</strain>
    </source>
</reference>
<dbReference type="PANTHER" id="PTHR34319">
    <property type="entry name" value="MAJOR EXPORTED PROTEIN"/>
    <property type="match status" value="1"/>
</dbReference>
<keyword evidence="2" id="KW-0255">Endonuclease</keyword>
<name>A0A0E1NK86_YEREN</name>
<dbReference type="EMBL" id="CGBR01000040">
    <property type="protein sequence ID" value="CFQ74091.1"/>
    <property type="molecule type" value="Genomic_DNA"/>
</dbReference>
<dbReference type="RefSeq" id="WP_005160265.1">
    <property type="nucleotide sequence ID" value="NZ_CGBC01000046.1"/>
</dbReference>